<comment type="caution">
    <text evidence="1">The sequence shown here is derived from an EMBL/GenBank/DDBJ whole genome shotgun (WGS) entry which is preliminary data.</text>
</comment>
<dbReference type="Proteomes" id="UP000261284">
    <property type="component" value="Unassembled WGS sequence"/>
</dbReference>
<evidence type="ECO:0000313" key="2">
    <source>
        <dbReference type="Proteomes" id="UP000261284"/>
    </source>
</evidence>
<organism evidence="1 2">
    <name type="scientific">Deminuibacter soli</name>
    <dbReference type="NCBI Taxonomy" id="2291815"/>
    <lineage>
        <taxon>Bacteria</taxon>
        <taxon>Pseudomonadati</taxon>
        <taxon>Bacteroidota</taxon>
        <taxon>Chitinophagia</taxon>
        <taxon>Chitinophagales</taxon>
        <taxon>Chitinophagaceae</taxon>
        <taxon>Deminuibacter</taxon>
    </lineage>
</organism>
<name>A0A3E1NGP9_9BACT</name>
<reference evidence="1 2" key="1">
    <citation type="submission" date="2018-08" db="EMBL/GenBank/DDBJ databases">
        <title>Chitinophagaceae sp. K23C18032701, a novel bacterium isolated from forest soil.</title>
        <authorList>
            <person name="Wang C."/>
        </authorList>
    </citation>
    <scope>NUCLEOTIDE SEQUENCE [LARGE SCALE GENOMIC DNA]</scope>
    <source>
        <strain evidence="1 2">K23C18032701</strain>
    </source>
</reference>
<sequence>MGYEHFKKQAPLDIGIGFNERKNLISTIEQSTYTNTAKLAPNRIYMGRIFSEAEAIRDIENTIQSLAEKLNDGQ</sequence>
<accession>A0A3E1NGP9</accession>
<keyword evidence="2" id="KW-1185">Reference proteome</keyword>
<proteinExistence type="predicted"/>
<dbReference type="AlphaFoldDB" id="A0A3E1NGP9"/>
<dbReference type="EMBL" id="QTJU01000006">
    <property type="protein sequence ID" value="RFM27136.1"/>
    <property type="molecule type" value="Genomic_DNA"/>
</dbReference>
<gene>
    <name evidence="1" type="ORF">DXN05_16890</name>
</gene>
<evidence type="ECO:0000313" key="1">
    <source>
        <dbReference type="EMBL" id="RFM27136.1"/>
    </source>
</evidence>
<protein>
    <submittedName>
        <fullName evidence="1">Uncharacterized protein</fullName>
    </submittedName>
</protein>